<dbReference type="EMBL" id="FMWJ01000026">
    <property type="protein sequence ID" value="SCZ71760.1"/>
    <property type="molecule type" value="Genomic_DNA"/>
</dbReference>
<dbReference type="AlphaFoldDB" id="A0A1G5RDA9"/>
<proteinExistence type="predicted"/>
<accession>A0A1G5RDA9</accession>
<evidence type="ECO:0000313" key="2">
    <source>
        <dbReference type="Proteomes" id="UP000183223"/>
    </source>
</evidence>
<evidence type="ECO:0000313" key="1">
    <source>
        <dbReference type="EMBL" id="SCZ71760.1"/>
    </source>
</evidence>
<keyword evidence="2" id="KW-1185">Reference proteome</keyword>
<organism evidence="1 2">
    <name type="scientific">Photorhabdus luminescens</name>
    <name type="common">Xenorhabdus luminescens</name>
    <dbReference type="NCBI Taxonomy" id="29488"/>
    <lineage>
        <taxon>Bacteria</taxon>
        <taxon>Pseudomonadati</taxon>
        <taxon>Pseudomonadota</taxon>
        <taxon>Gammaproteobacteria</taxon>
        <taxon>Enterobacterales</taxon>
        <taxon>Morganellaceae</taxon>
        <taxon>Photorhabdus</taxon>
    </lineage>
</organism>
<dbReference type="Proteomes" id="UP000183223">
    <property type="component" value="Unassembled WGS sequence"/>
</dbReference>
<name>A0A1G5RDA9_PHOLU</name>
<sequence>MGAVMPAFGSGVADSANTVSFGGNGPNRERLYVPNKLENIR</sequence>
<reference evidence="2" key="1">
    <citation type="submission" date="2016-10" db="EMBL/GenBank/DDBJ databases">
        <authorList>
            <person name="Varghese N."/>
            <person name="Submissions S."/>
        </authorList>
    </citation>
    <scope>NUCLEOTIDE SEQUENCE [LARGE SCALE GENOMIC DNA]</scope>
    <source>
        <strain evidence="2">ATCC 29999</strain>
    </source>
</reference>
<gene>
    <name evidence="1" type="ORF">SAMN02982990_03847</name>
</gene>
<protein>
    <submittedName>
        <fullName evidence="1">Uncharacterized protein</fullName>
    </submittedName>
</protein>